<comment type="caution">
    <text evidence="2">The sequence shown here is derived from an EMBL/GenBank/DDBJ whole genome shotgun (WGS) entry which is preliminary data.</text>
</comment>
<dbReference type="AlphaFoldDB" id="A0A6I0EX13"/>
<accession>A0A6I0EX13</accession>
<gene>
    <name evidence="2" type="primary">cas4a</name>
    <name evidence="2" type="ORF">F9B85_08580</name>
</gene>
<evidence type="ECO:0000256" key="1">
    <source>
        <dbReference type="ARBA" id="ARBA00022801"/>
    </source>
</evidence>
<dbReference type="NCBIfam" id="TIGR01896">
    <property type="entry name" value="cas_AF1879"/>
    <property type="match status" value="1"/>
</dbReference>
<sequence length="310" mass="35741">MFFLSSEEQKKLLRYYLPKARMEGVAEELRGWNWNQAPLSPVYDTTLGVYEVAGAYCDSARDLYLRRVEKIYQPPNEAMLRGKIFHAIVARIIVNTKKLIYLYGVSAHGKIIDELNKIQLTDVINESFQKSIEALTEKEQEEIRKKGNLLLEFERDRIKARLQETLVKQPYIGEDSLAALTVPIVVEHKLDGSFLGLSRHLSTDAFHSGESMIVDLKFGEPRKFHRLTTTGYALVMEAMYEYPVNVGCLVYVSFVNNRILIHRDIHIISDELRQWFIESRDEKARLIEEEIDPGRASACSHTCPYKGHCQ</sequence>
<protein>
    <submittedName>
        <fullName evidence="2">Type I-A CRISPR-associated protein Cas4/Csa1</fullName>
    </submittedName>
</protein>
<organism evidence="2 3">
    <name type="scientific">Heliorestis acidaminivorans</name>
    <dbReference type="NCBI Taxonomy" id="553427"/>
    <lineage>
        <taxon>Bacteria</taxon>
        <taxon>Bacillati</taxon>
        <taxon>Bacillota</taxon>
        <taxon>Clostridia</taxon>
        <taxon>Eubacteriales</taxon>
        <taxon>Heliobacteriaceae</taxon>
        <taxon>Heliorestis</taxon>
    </lineage>
</organism>
<dbReference type="GO" id="GO:0016787">
    <property type="term" value="F:hydrolase activity"/>
    <property type="evidence" value="ECO:0007669"/>
    <property type="project" value="UniProtKB-KW"/>
</dbReference>
<proteinExistence type="predicted"/>
<dbReference type="OrthoDB" id="1719946at2"/>
<dbReference type="InterPro" id="IPR011604">
    <property type="entry name" value="PDDEXK-like_dom_sf"/>
</dbReference>
<dbReference type="Pfam" id="PF06023">
    <property type="entry name" value="Csa1"/>
    <property type="match status" value="1"/>
</dbReference>
<dbReference type="InterPro" id="IPR009260">
    <property type="entry name" value="CRISPR-ass_Csa1"/>
</dbReference>
<reference evidence="2 3" key="1">
    <citation type="submission" date="2019-10" db="EMBL/GenBank/DDBJ databases">
        <title>Whole-genome sequence of the extremophile Heliorestis acidaminivorans DSM 24790.</title>
        <authorList>
            <person name="Kyndt J.A."/>
            <person name="Meyer T.E."/>
        </authorList>
    </citation>
    <scope>NUCLEOTIDE SEQUENCE [LARGE SCALE GENOMIC DNA]</scope>
    <source>
        <strain evidence="2 3">DSM 24790</strain>
    </source>
</reference>
<keyword evidence="3" id="KW-1185">Reference proteome</keyword>
<dbReference type="Gene3D" id="3.90.320.10">
    <property type="match status" value="1"/>
</dbReference>
<dbReference type="RefSeq" id="WP_151619974.1">
    <property type="nucleotide sequence ID" value="NZ_WBXO01000005.1"/>
</dbReference>
<evidence type="ECO:0000313" key="3">
    <source>
        <dbReference type="Proteomes" id="UP000468766"/>
    </source>
</evidence>
<name>A0A6I0EX13_9FIRM</name>
<dbReference type="EMBL" id="WBXO01000005">
    <property type="protein sequence ID" value="KAB2952697.1"/>
    <property type="molecule type" value="Genomic_DNA"/>
</dbReference>
<evidence type="ECO:0000313" key="2">
    <source>
        <dbReference type="EMBL" id="KAB2952697.1"/>
    </source>
</evidence>
<dbReference type="Proteomes" id="UP000468766">
    <property type="component" value="Unassembled WGS sequence"/>
</dbReference>
<keyword evidence="1" id="KW-0378">Hydrolase</keyword>